<dbReference type="Proteomes" id="UP000538031">
    <property type="component" value="Unassembled WGS sequence"/>
</dbReference>
<dbReference type="EMBL" id="DUHT01000038">
    <property type="protein sequence ID" value="HIH64646.1"/>
    <property type="molecule type" value="Genomic_DNA"/>
</dbReference>
<comment type="caution">
    <text evidence="1">The sequence shown here is derived from an EMBL/GenBank/DDBJ whole genome shotgun (WGS) entry which is preliminary data.</text>
</comment>
<evidence type="ECO:0000313" key="1">
    <source>
        <dbReference type="EMBL" id="HIH64646.1"/>
    </source>
</evidence>
<name>A0A7J4MVK0_METTF</name>
<dbReference type="AlphaFoldDB" id="A0A7J4MVK0"/>
<sequence length="175" mass="18435">MRTALIPLIMLILIVGGVFTAAAANESGNNSSADNGTAPRGGGVQPLSLVSSIDVEPSTISLGTVYPDGIERSYPDAVTVTVTYFLAFRDTLSVRATGNLINTADSSLMIPLTNLKFSTPGISKRPFTTSNQNIMTYSGGFIRFGSSSVSLSLYITVPPYTDAGTYQTTLIYTST</sequence>
<gene>
    <name evidence="1" type="ORF">HA285_03485</name>
</gene>
<evidence type="ECO:0000313" key="2">
    <source>
        <dbReference type="Proteomes" id="UP000538031"/>
    </source>
</evidence>
<protein>
    <submittedName>
        <fullName evidence="1">Uncharacterized protein</fullName>
    </submittedName>
</protein>
<accession>A0A7J4MVK0</accession>
<proteinExistence type="predicted"/>
<organism evidence="1 2">
    <name type="scientific">Methanothermobacter thermautotrophicus</name>
    <name type="common">Methanobacterium thermoformicicum</name>
    <dbReference type="NCBI Taxonomy" id="145262"/>
    <lineage>
        <taxon>Archaea</taxon>
        <taxon>Methanobacteriati</taxon>
        <taxon>Methanobacteriota</taxon>
        <taxon>Methanomada group</taxon>
        <taxon>Methanobacteria</taxon>
        <taxon>Methanobacteriales</taxon>
        <taxon>Methanobacteriaceae</taxon>
        <taxon>Methanothermobacter</taxon>
    </lineage>
</organism>
<reference evidence="2" key="1">
    <citation type="journal article" date="2020" name="bioRxiv">
        <title>A rank-normalized archaeal taxonomy based on genome phylogeny resolves widespread incomplete and uneven classifications.</title>
        <authorList>
            <person name="Rinke C."/>
            <person name="Chuvochina M."/>
            <person name="Mussig A.J."/>
            <person name="Chaumeil P.-A."/>
            <person name="Waite D.W."/>
            <person name="Whitman W.B."/>
            <person name="Parks D.H."/>
            <person name="Hugenholtz P."/>
        </authorList>
    </citation>
    <scope>NUCLEOTIDE SEQUENCE [LARGE SCALE GENOMIC DNA]</scope>
</reference>